<comment type="caution">
    <text evidence="1">The sequence shown here is derived from an EMBL/GenBank/DDBJ whole genome shotgun (WGS) entry which is preliminary data.</text>
</comment>
<proteinExistence type="predicted"/>
<protein>
    <submittedName>
        <fullName evidence="1">Uncharacterized protein</fullName>
    </submittedName>
</protein>
<dbReference type="AlphaFoldDB" id="A0A9Q1K4G1"/>
<sequence>MADIPPPSCFDISSPMVERLTPQPDTSQSSSIATVFSTILPTQTGIGSLVPGVSVHPHNPVLTLAPTLPNYPFYFNNNFPSIHNSHTSLPLYDPTGIRVWPSSSMLWRHGYAQSEPGSSSTQEYETLVSTLTHVLMHLTFDDLRPRLLLQEQRLKTFKEAEESSISHPALAITTSGSGSSSLNPST</sequence>
<organism evidence="1 2">
    <name type="scientific">Carnegiea gigantea</name>
    <dbReference type="NCBI Taxonomy" id="171969"/>
    <lineage>
        <taxon>Eukaryota</taxon>
        <taxon>Viridiplantae</taxon>
        <taxon>Streptophyta</taxon>
        <taxon>Embryophyta</taxon>
        <taxon>Tracheophyta</taxon>
        <taxon>Spermatophyta</taxon>
        <taxon>Magnoliopsida</taxon>
        <taxon>eudicotyledons</taxon>
        <taxon>Gunneridae</taxon>
        <taxon>Pentapetalae</taxon>
        <taxon>Caryophyllales</taxon>
        <taxon>Cactineae</taxon>
        <taxon>Cactaceae</taxon>
        <taxon>Cactoideae</taxon>
        <taxon>Echinocereeae</taxon>
        <taxon>Carnegiea</taxon>
    </lineage>
</organism>
<dbReference type="OrthoDB" id="1845088at2759"/>
<reference evidence="1" key="1">
    <citation type="submission" date="2022-04" db="EMBL/GenBank/DDBJ databases">
        <title>Carnegiea gigantea Genome sequencing and assembly v2.</title>
        <authorList>
            <person name="Copetti D."/>
            <person name="Sanderson M.J."/>
            <person name="Burquez A."/>
            <person name="Wojciechowski M.F."/>
        </authorList>
    </citation>
    <scope>NUCLEOTIDE SEQUENCE</scope>
    <source>
        <strain evidence="1">SGP5-SGP5p</strain>
        <tissue evidence="1">Aerial part</tissue>
    </source>
</reference>
<accession>A0A9Q1K4G1</accession>
<dbReference type="Proteomes" id="UP001153076">
    <property type="component" value="Unassembled WGS sequence"/>
</dbReference>
<evidence type="ECO:0000313" key="1">
    <source>
        <dbReference type="EMBL" id="KAJ8436654.1"/>
    </source>
</evidence>
<evidence type="ECO:0000313" key="2">
    <source>
        <dbReference type="Proteomes" id="UP001153076"/>
    </source>
</evidence>
<gene>
    <name evidence="1" type="ORF">Cgig2_003033</name>
</gene>
<dbReference type="EMBL" id="JAKOGI010000336">
    <property type="protein sequence ID" value="KAJ8436654.1"/>
    <property type="molecule type" value="Genomic_DNA"/>
</dbReference>
<keyword evidence="2" id="KW-1185">Reference proteome</keyword>
<name>A0A9Q1K4G1_9CARY</name>